<dbReference type="AlphaFoldDB" id="A0AA86QCH0"/>
<dbReference type="Proteomes" id="UP001642409">
    <property type="component" value="Unassembled WGS sequence"/>
</dbReference>
<dbReference type="EMBL" id="CATOUU010000801">
    <property type="protein sequence ID" value="CAI9949580.1"/>
    <property type="molecule type" value="Genomic_DNA"/>
</dbReference>
<evidence type="ECO:0000313" key="2">
    <source>
        <dbReference type="EMBL" id="CAI9949580.1"/>
    </source>
</evidence>
<dbReference type="EMBL" id="CAXDID020000736">
    <property type="protein sequence ID" value="CAL6112308.1"/>
    <property type="molecule type" value="Genomic_DNA"/>
</dbReference>
<evidence type="ECO:0000313" key="4">
    <source>
        <dbReference type="Proteomes" id="UP001642409"/>
    </source>
</evidence>
<proteinExistence type="predicted"/>
<evidence type="ECO:0000313" key="3">
    <source>
        <dbReference type="EMBL" id="CAL6112308.1"/>
    </source>
</evidence>
<reference evidence="2" key="1">
    <citation type="submission" date="2023-06" db="EMBL/GenBank/DDBJ databases">
        <authorList>
            <person name="Kurt Z."/>
        </authorList>
    </citation>
    <scope>NUCLEOTIDE SEQUENCE</scope>
</reference>
<keyword evidence="4" id="KW-1185">Reference proteome</keyword>
<dbReference type="SUPFAM" id="SSF48403">
    <property type="entry name" value="Ankyrin repeat"/>
    <property type="match status" value="1"/>
</dbReference>
<feature type="region of interest" description="Disordered" evidence="1">
    <location>
        <begin position="17"/>
        <end position="44"/>
    </location>
</feature>
<sequence length="190" mass="21790">MGCQAIELKVTDNTVIKESKRVHSQSGPRTPPYHSTQQSSTNETPLQQAITHNYQDEVSDEQYLEYVKIQNVQKIEEQLIYKAYRYFSDKTALMIASELNLLESVRILSEKEQKLTDSKGDTALMHAVRKNNVQIVPFLTKELKMKNYKRQTAQEIGQVSNCVETTNAIKDLIAKMDPKPKMETKVIVIK</sequence>
<dbReference type="PANTHER" id="PTHR24120">
    <property type="entry name" value="GH07239P"/>
    <property type="match status" value="1"/>
</dbReference>
<organism evidence="2">
    <name type="scientific">Hexamita inflata</name>
    <dbReference type="NCBI Taxonomy" id="28002"/>
    <lineage>
        <taxon>Eukaryota</taxon>
        <taxon>Metamonada</taxon>
        <taxon>Diplomonadida</taxon>
        <taxon>Hexamitidae</taxon>
        <taxon>Hexamitinae</taxon>
        <taxon>Hexamita</taxon>
    </lineage>
</organism>
<dbReference type="InterPro" id="IPR036770">
    <property type="entry name" value="Ankyrin_rpt-contain_sf"/>
</dbReference>
<dbReference type="Gene3D" id="1.25.40.20">
    <property type="entry name" value="Ankyrin repeat-containing domain"/>
    <property type="match status" value="1"/>
</dbReference>
<dbReference type="PANTHER" id="PTHR24120:SF4">
    <property type="entry name" value="GH07239P"/>
    <property type="match status" value="1"/>
</dbReference>
<accession>A0AA86QCH0</accession>
<gene>
    <name evidence="2" type="ORF">HINF_LOCUS37225</name>
    <name evidence="3" type="ORF">HINF_LOCUS76978</name>
</gene>
<protein>
    <submittedName>
        <fullName evidence="2">Ankyrin repeat-containing protein</fullName>
    </submittedName>
    <submittedName>
        <fullName evidence="3">Ankyrin_repeat-containing protein</fullName>
    </submittedName>
</protein>
<name>A0AA86QCH0_9EUKA</name>
<evidence type="ECO:0000256" key="1">
    <source>
        <dbReference type="SAM" id="MobiDB-lite"/>
    </source>
</evidence>
<feature type="compositionally biased region" description="Polar residues" evidence="1">
    <location>
        <begin position="24"/>
        <end position="44"/>
    </location>
</feature>
<dbReference type="Pfam" id="PF12796">
    <property type="entry name" value="Ank_2"/>
    <property type="match status" value="1"/>
</dbReference>
<reference evidence="3 4" key="2">
    <citation type="submission" date="2024-07" db="EMBL/GenBank/DDBJ databases">
        <authorList>
            <person name="Akdeniz Z."/>
        </authorList>
    </citation>
    <scope>NUCLEOTIDE SEQUENCE [LARGE SCALE GENOMIC DNA]</scope>
</reference>
<comment type="caution">
    <text evidence="2">The sequence shown here is derived from an EMBL/GenBank/DDBJ whole genome shotgun (WGS) entry which is preliminary data.</text>
</comment>
<dbReference type="InterPro" id="IPR002110">
    <property type="entry name" value="Ankyrin_rpt"/>
</dbReference>